<name>A0A2A9NQF8_9AGAR</name>
<proteinExistence type="predicted"/>
<protein>
    <submittedName>
        <fullName evidence="1">Uncharacterized protein</fullName>
    </submittedName>
</protein>
<evidence type="ECO:0000313" key="2">
    <source>
        <dbReference type="Proteomes" id="UP000242287"/>
    </source>
</evidence>
<dbReference type="AlphaFoldDB" id="A0A2A9NQF8"/>
<reference evidence="1 2" key="1">
    <citation type="submission" date="2014-02" db="EMBL/GenBank/DDBJ databases">
        <title>Transposable element dynamics among asymbiotic and ectomycorrhizal Amanita fungi.</title>
        <authorList>
            <consortium name="DOE Joint Genome Institute"/>
            <person name="Hess J."/>
            <person name="Skrede I."/>
            <person name="Wolfe B."/>
            <person name="LaButti K."/>
            <person name="Ohm R.A."/>
            <person name="Grigoriev I.V."/>
            <person name="Pringle A."/>
        </authorList>
    </citation>
    <scope>NUCLEOTIDE SEQUENCE [LARGE SCALE GENOMIC DNA]</scope>
    <source>
        <strain evidence="1 2">SKay4041</strain>
    </source>
</reference>
<accession>A0A2A9NQF8</accession>
<gene>
    <name evidence="1" type="ORF">AMATHDRAFT_48337</name>
</gene>
<keyword evidence="2" id="KW-1185">Reference proteome</keyword>
<dbReference type="OrthoDB" id="2588098at2759"/>
<evidence type="ECO:0000313" key="1">
    <source>
        <dbReference type="EMBL" id="PFH49923.1"/>
    </source>
</evidence>
<dbReference type="Proteomes" id="UP000242287">
    <property type="component" value="Unassembled WGS sequence"/>
</dbReference>
<organism evidence="1 2">
    <name type="scientific">Amanita thiersii Skay4041</name>
    <dbReference type="NCBI Taxonomy" id="703135"/>
    <lineage>
        <taxon>Eukaryota</taxon>
        <taxon>Fungi</taxon>
        <taxon>Dikarya</taxon>
        <taxon>Basidiomycota</taxon>
        <taxon>Agaricomycotina</taxon>
        <taxon>Agaricomycetes</taxon>
        <taxon>Agaricomycetidae</taxon>
        <taxon>Agaricales</taxon>
        <taxon>Pluteineae</taxon>
        <taxon>Amanitaceae</taxon>
        <taxon>Amanita</taxon>
    </lineage>
</organism>
<dbReference type="EMBL" id="KZ302016">
    <property type="protein sequence ID" value="PFH49923.1"/>
    <property type="molecule type" value="Genomic_DNA"/>
</dbReference>
<sequence length="222" mass="25204">MANIDKRTAYGGGKFGEFCFDSESEIPNLLLKPPFPIIGGPGSWAGHRLLTVGQYAHSLPPNVFTEAEKAEMYRYHELVESDYRDAEGPYFYDFAGDLYCRGNIPDYEQVPKLPNLSPSVVWVLRNLTKRVFVRADVLAGDLNVVGPYFGPFGFEQLVLFNTMWSDDPSCNMHHDEELVPGPWCGDRFDITTSDVVESDARAWEDVSKEMRKKAEMVLEENY</sequence>